<evidence type="ECO:0000256" key="1">
    <source>
        <dbReference type="PROSITE-ProRule" id="PRU00339"/>
    </source>
</evidence>
<gene>
    <name evidence="3" type="ORF">IP97_02213</name>
</gene>
<dbReference type="SUPFAM" id="SSF48452">
    <property type="entry name" value="TPR-like"/>
    <property type="match status" value="1"/>
</dbReference>
<protein>
    <submittedName>
        <fullName evidence="3">Uncharacterized protein</fullName>
    </submittedName>
</protein>
<comment type="caution">
    <text evidence="3">The sequence shown here is derived from an EMBL/GenBank/DDBJ whole genome shotgun (WGS) entry which is preliminary data.</text>
</comment>
<dbReference type="InterPro" id="IPR011990">
    <property type="entry name" value="TPR-like_helical_dom_sf"/>
</dbReference>
<dbReference type="Gene3D" id="1.25.40.10">
    <property type="entry name" value="Tetratricopeptide repeat domain"/>
    <property type="match status" value="1"/>
</dbReference>
<sequence>MFLICISHFHLFAQIGTYTKAKSELIELIISNKIRVDEKINATTFNYLIQIEKVELKYDTLIIVAKPTKFKVTLSGKAKILSEGEKAPTKTFKTSILNKFEDYYPKSVVLGNLSFNEPTFEEGENLKKFADNIVILRENYSKEIEKNEKSKFLDSLLIDFEKKIQNNQNQKNNSEEIEKQRELMVQANLFFDQKQYNKVIELYEEAININLKSYPPLYYNLALVYALTENYQFAIYNMKRYLIVEPNAEDKKEVQDKISEWKINLNN</sequence>
<feature type="repeat" description="TPR" evidence="1">
    <location>
        <begin position="215"/>
        <end position="248"/>
    </location>
</feature>
<feature type="coiled-coil region" evidence="2">
    <location>
        <begin position="157"/>
        <end position="187"/>
    </location>
</feature>
<keyword evidence="4" id="KW-1185">Reference proteome</keyword>
<dbReference type="Proteomes" id="UP000315312">
    <property type="component" value="Unassembled WGS sequence"/>
</dbReference>
<name>A0A562KBY8_9FLAO</name>
<dbReference type="PROSITE" id="PS50005">
    <property type="entry name" value="TPR"/>
    <property type="match status" value="1"/>
</dbReference>
<proteinExistence type="predicted"/>
<dbReference type="EMBL" id="VLKM01000010">
    <property type="protein sequence ID" value="TWH92892.1"/>
    <property type="molecule type" value="Genomic_DNA"/>
</dbReference>
<evidence type="ECO:0000313" key="4">
    <source>
        <dbReference type="Proteomes" id="UP000315312"/>
    </source>
</evidence>
<reference evidence="3 4" key="1">
    <citation type="journal article" date="2015" name="Stand. Genomic Sci.">
        <title>Genomic Encyclopedia of Bacterial and Archaeal Type Strains, Phase III: the genomes of soil and plant-associated and newly described type strains.</title>
        <authorList>
            <person name="Whitman W.B."/>
            <person name="Woyke T."/>
            <person name="Klenk H.P."/>
            <person name="Zhou Y."/>
            <person name="Lilburn T.G."/>
            <person name="Beck B.J."/>
            <person name="De Vos P."/>
            <person name="Vandamme P."/>
            <person name="Eisen J.A."/>
            <person name="Garrity G."/>
            <person name="Hugenholtz P."/>
            <person name="Kyrpides N.C."/>
        </authorList>
    </citation>
    <scope>NUCLEOTIDE SEQUENCE [LARGE SCALE GENOMIC DNA]</scope>
    <source>
        <strain evidence="3 4">CGMCC 1.6844</strain>
    </source>
</reference>
<organism evidence="3 4">
    <name type="scientific">Flavobacterium cheniae</name>
    <dbReference type="NCBI Taxonomy" id="295428"/>
    <lineage>
        <taxon>Bacteria</taxon>
        <taxon>Pseudomonadati</taxon>
        <taxon>Bacteroidota</taxon>
        <taxon>Flavobacteriia</taxon>
        <taxon>Flavobacteriales</taxon>
        <taxon>Flavobacteriaceae</taxon>
        <taxon>Flavobacterium</taxon>
    </lineage>
</organism>
<evidence type="ECO:0000313" key="3">
    <source>
        <dbReference type="EMBL" id="TWH92892.1"/>
    </source>
</evidence>
<accession>A0A562KBY8</accession>
<dbReference type="InterPro" id="IPR019734">
    <property type="entry name" value="TPR_rpt"/>
</dbReference>
<keyword evidence="1" id="KW-0802">TPR repeat</keyword>
<dbReference type="AlphaFoldDB" id="A0A562KBY8"/>
<keyword evidence="2" id="KW-0175">Coiled coil</keyword>
<evidence type="ECO:0000256" key="2">
    <source>
        <dbReference type="SAM" id="Coils"/>
    </source>
</evidence>